<reference evidence="1 2" key="1">
    <citation type="journal article" date="2012" name="MBio">
        <title>Comparative genome analysis of three eukaryotic parasites with differing abilities to transform leukocytes reveals key mediators of Theileria-induced leukocyte transformation.</title>
        <authorList>
            <person name="Hayashida K."/>
            <person name="Hara Y."/>
            <person name="Abe T."/>
            <person name="Yamasaki C."/>
            <person name="Toyoda A."/>
            <person name="Kosuge T."/>
            <person name="Suzuki Y."/>
            <person name="Sato Y."/>
            <person name="Kawashima S."/>
            <person name="Katayama T."/>
            <person name="Wakaguri H."/>
            <person name="Inoue N."/>
            <person name="Homma K."/>
            <person name="Tada-Umezaki M."/>
            <person name="Yagi Y."/>
            <person name="Fujii Y."/>
            <person name="Habara T."/>
            <person name="Kanehisa M."/>
            <person name="Watanabe H."/>
            <person name="Ito K."/>
            <person name="Gojobori T."/>
            <person name="Sugawara H."/>
            <person name="Imanishi T."/>
            <person name="Weir W."/>
            <person name="Gardner M."/>
            <person name="Pain A."/>
            <person name="Shiels B."/>
            <person name="Hattori M."/>
            <person name="Nene V."/>
            <person name="Sugimoto C."/>
        </authorList>
    </citation>
    <scope>NUCLEOTIDE SEQUENCE [LARGE SCALE GENOMIC DNA]</scope>
    <source>
        <strain evidence="1 2">Shintoku</strain>
    </source>
</reference>
<gene>
    <name evidence="1" type="ORF">TOT_010000515</name>
</gene>
<accession>J4CCA5</accession>
<dbReference type="EMBL" id="AP011946">
    <property type="protein sequence ID" value="BAM39052.1"/>
    <property type="molecule type" value="Genomic_DNA"/>
</dbReference>
<keyword evidence="2" id="KW-1185">Reference proteome</keyword>
<sequence>MLYIYFTGVVKGIEAPMIQTGVCLKKLGRHIKTQAWS</sequence>
<dbReference type="GeneID" id="20713419"/>
<protein>
    <submittedName>
        <fullName evidence="1">Uncharacterized protein</fullName>
    </submittedName>
</protein>
<dbReference type="VEuPathDB" id="PiroplasmaDB:TOT_010000515"/>
<dbReference type="AlphaFoldDB" id="J4CCA5"/>
<name>J4CCA5_THEOR</name>
<evidence type="ECO:0000313" key="1">
    <source>
        <dbReference type="EMBL" id="BAM39052.1"/>
    </source>
</evidence>
<organism evidence="1 2">
    <name type="scientific">Theileria orientalis strain Shintoku</name>
    <dbReference type="NCBI Taxonomy" id="869250"/>
    <lineage>
        <taxon>Eukaryota</taxon>
        <taxon>Sar</taxon>
        <taxon>Alveolata</taxon>
        <taxon>Apicomplexa</taxon>
        <taxon>Aconoidasida</taxon>
        <taxon>Piroplasmida</taxon>
        <taxon>Theileriidae</taxon>
        <taxon>Theileria</taxon>
    </lineage>
</organism>
<proteinExistence type="predicted"/>
<dbReference type="KEGG" id="tot:TOT_010000515"/>
<evidence type="ECO:0000313" key="2">
    <source>
        <dbReference type="Proteomes" id="UP000003786"/>
    </source>
</evidence>
<dbReference type="Proteomes" id="UP000003786">
    <property type="component" value="Chromosome 1"/>
</dbReference>
<dbReference type="RefSeq" id="XP_009689353.1">
    <property type="nucleotide sequence ID" value="XM_009691058.1"/>
</dbReference>